<evidence type="ECO:0000256" key="4">
    <source>
        <dbReference type="ARBA" id="ARBA00022741"/>
    </source>
</evidence>
<evidence type="ECO:0000256" key="5">
    <source>
        <dbReference type="ARBA" id="ARBA00022840"/>
    </source>
</evidence>
<comment type="pathway">
    <text evidence="1 7 8">Cofactor biosynthesis; NAD(+) biosynthesis; NAD(+) from deamido-NAD(+) (L-Gln route): step 1/1.</text>
</comment>
<dbReference type="GO" id="GO:0003952">
    <property type="term" value="F:NAD+ synthase (glutamine-hydrolyzing) activity"/>
    <property type="evidence" value="ECO:0007669"/>
    <property type="project" value="UniProtKB-UniRule"/>
</dbReference>
<proteinExistence type="inferred from homology"/>
<dbReference type="InterPro" id="IPR003010">
    <property type="entry name" value="C-N_Hydrolase"/>
</dbReference>
<keyword evidence="10" id="KW-0808">Transferase</keyword>
<comment type="similarity">
    <text evidence="2 7 8">In the C-terminal section; belongs to the NAD synthetase family.</text>
</comment>
<dbReference type="KEGG" id="ftj:FTUN_1234"/>
<feature type="binding site" evidence="7">
    <location>
        <position position="200"/>
    </location>
    <ligand>
        <name>L-glutamine</name>
        <dbReference type="ChEBI" id="CHEBI:58359"/>
    </ligand>
</feature>
<feature type="binding site" evidence="7">
    <location>
        <begin position="363"/>
        <end position="370"/>
    </location>
    <ligand>
        <name>ATP</name>
        <dbReference type="ChEBI" id="CHEBI:30616"/>
    </ligand>
</feature>
<dbReference type="Gene3D" id="1.10.10.1140">
    <property type="entry name" value="Glutamine-dependent NAD+ synthetase, C-terminal domain"/>
    <property type="match status" value="1"/>
</dbReference>
<feature type="binding site" evidence="7">
    <location>
        <begin position="501"/>
        <end position="504"/>
    </location>
    <ligand>
        <name>deamido-NAD(+)</name>
        <dbReference type="ChEBI" id="CHEBI:58437"/>
        <note>ligand shared between two neighboring subunits</note>
    </ligand>
</feature>
<dbReference type="Pfam" id="PF00795">
    <property type="entry name" value="CN_hydrolase"/>
    <property type="match status" value="1"/>
</dbReference>
<accession>A0A6M5YKB3</accession>
<dbReference type="Gene3D" id="3.60.110.10">
    <property type="entry name" value="Carbon-nitrogen hydrolase"/>
    <property type="match status" value="1"/>
</dbReference>
<evidence type="ECO:0000256" key="8">
    <source>
        <dbReference type="PIRNR" id="PIRNR006630"/>
    </source>
</evidence>
<reference evidence="11" key="1">
    <citation type="submission" date="2020-05" db="EMBL/GenBank/DDBJ databases">
        <title>Frigoriglobus tundricola gen. nov., sp. nov., a psychrotolerant cellulolytic planctomycete of the family Gemmataceae with two divergent copies of 16S rRNA gene.</title>
        <authorList>
            <person name="Kulichevskaya I.S."/>
            <person name="Ivanova A.A."/>
            <person name="Naumoff D.G."/>
            <person name="Beletsky A.V."/>
            <person name="Rijpstra W.I.C."/>
            <person name="Sinninghe Damste J.S."/>
            <person name="Mardanov A.V."/>
            <person name="Ravin N.V."/>
            <person name="Dedysh S.N."/>
        </authorList>
    </citation>
    <scope>NUCLEOTIDE SEQUENCE [LARGE SCALE GENOMIC DNA]</scope>
    <source>
        <strain evidence="11">PL17</strain>
    </source>
</reference>
<feature type="active site" description="Nucleophile; for glutaminase activity" evidence="7">
    <location>
        <position position="173"/>
    </location>
</feature>
<keyword evidence="3 7" id="KW-0436">Ligase</keyword>
<evidence type="ECO:0000313" key="10">
    <source>
        <dbReference type="EMBL" id="QJW93723.1"/>
    </source>
</evidence>
<dbReference type="NCBIfam" id="NF002730">
    <property type="entry name" value="PRK02628.1"/>
    <property type="match status" value="1"/>
</dbReference>
<dbReference type="PROSITE" id="PS50263">
    <property type="entry name" value="CN_HYDROLASE"/>
    <property type="match status" value="1"/>
</dbReference>
<name>A0A6M5YKB3_9BACT</name>
<protein>
    <recommendedName>
        <fullName evidence="7 8">Glutamine-dependent NAD(+) synthetase</fullName>
        <ecNumber evidence="7 8">6.3.5.1</ecNumber>
    </recommendedName>
    <alternativeName>
        <fullName evidence="7 8">NAD(+) synthase [glutamine-hydrolyzing]</fullName>
    </alternativeName>
</protein>
<organism evidence="10 11">
    <name type="scientific">Frigoriglobus tundricola</name>
    <dbReference type="NCBI Taxonomy" id="2774151"/>
    <lineage>
        <taxon>Bacteria</taxon>
        <taxon>Pseudomonadati</taxon>
        <taxon>Planctomycetota</taxon>
        <taxon>Planctomycetia</taxon>
        <taxon>Gemmatales</taxon>
        <taxon>Gemmataceae</taxon>
        <taxon>Frigoriglobus</taxon>
    </lineage>
</organism>
<dbReference type="GO" id="GO:0005524">
    <property type="term" value="F:ATP binding"/>
    <property type="evidence" value="ECO:0007669"/>
    <property type="project" value="UniProtKB-UniRule"/>
</dbReference>
<dbReference type="Proteomes" id="UP000503447">
    <property type="component" value="Chromosome"/>
</dbReference>
<feature type="binding site" evidence="7">
    <location>
        <position position="472"/>
    </location>
    <ligand>
        <name>deamido-NAD(+)</name>
        <dbReference type="ChEBI" id="CHEBI:58437"/>
        <note>ligand shared between two neighboring subunits</note>
    </ligand>
</feature>
<dbReference type="RefSeq" id="WP_171469873.1">
    <property type="nucleotide sequence ID" value="NZ_CP053452.2"/>
</dbReference>
<dbReference type="HAMAP" id="MF_02090">
    <property type="entry name" value="NadE_glutamine_dep"/>
    <property type="match status" value="1"/>
</dbReference>
<dbReference type="InterPro" id="IPR014729">
    <property type="entry name" value="Rossmann-like_a/b/a_fold"/>
</dbReference>
<dbReference type="PANTHER" id="PTHR23090:SF9">
    <property type="entry name" value="GLUTAMINE-DEPENDENT NAD(+) SYNTHETASE"/>
    <property type="match status" value="1"/>
</dbReference>
<evidence type="ECO:0000256" key="3">
    <source>
        <dbReference type="ARBA" id="ARBA00022598"/>
    </source>
</evidence>
<dbReference type="SUPFAM" id="SSF52402">
    <property type="entry name" value="Adenine nucleotide alpha hydrolases-like"/>
    <property type="match status" value="1"/>
</dbReference>
<dbReference type="Pfam" id="PF02540">
    <property type="entry name" value="NAD_synthase"/>
    <property type="match status" value="1"/>
</dbReference>
<dbReference type="InterPro" id="IPR014445">
    <property type="entry name" value="Gln-dep_NAD_synthase"/>
</dbReference>
<evidence type="ECO:0000256" key="2">
    <source>
        <dbReference type="ARBA" id="ARBA00007145"/>
    </source>
</evidence>
<dbReference type="PIRSF" id="PIRSF006630">
    <property type="entry name" value="NADS_GAT"/>
    <property type="match status" value="1"/>
</dbReference>
<keyword evidence="6 7" id="KW-0520">NAD</keyword>
<dbReference type="SUPFAM" id="SSF56317">
    <property type="entry name" value="Carbon-nitrogen hydrolase"/>
    <property type="match status" value="1"/>
</dbReference>
<feature type="binding site" evidence="7">
    <location>
        <position position="630"/>
    </location>
    <ligand>
        <name>deamido-NAD(+)</name>
        <dbReference type="ChEBI" id="CHEBI:58437"/>
        <note>ligand shared between two neighboring subunits</note>
    </ligand>
</feature>
<comment type="function">
    <text evidence="7">Catalyzes the ATP-dependent amidation of deamido-NAD to form NAD. Uses L-glutamine as a nitrogen source.</text>
</comment>
<keyword evidence="4 7" id="KW-0547">Nucleotide-binding</keyword>
<dbReference type="PANTHER" id="PTHR23090">
    <property type="entry name" value="NH 3 /GLUTAMINE-DEPENDENT NAD + SYNTHETASE"/>
    <property type="match status" value="1"/>
</dbReference>
<dbReference type="GO" id="GO:0016740">
    <property type="term" value="F:transferase activity"/>
    <property type="evidence" value="ECO:0007669"/>
    <property type="project" value="UniProtKB-KW"/>
</dbReference>
<keyword evidence="11" id="KW-1185">Reference proteome</keyword>
<dbReference type="GO" id="GO:0008795">
    <property type="term" value="F:NAD+ synthase activity"/>
    <property type="evidence" value="ECO:0007669"/>
    <property type="project" value="UniProtKB-UniRule"/>
</dbReference>
<dbReference type="InterPro" id="IPR022310">
    <property type="entry name" value="NAD/GMP_synthase"/>
</dbReference>
<dbReference type="GO" id="GO:0005737">
    <property type="term" value="C:cytoplasm"/>
    <property type="evidence" value="ECO:0007669"/>
    <property type="project" value="InterPro"/>
</dbReference>
<dbReference type="CDD" id="cd00553">
    <property type="entry name" value="NAD_synthase"/>
    <property type="match status" value="1"/>
</dbReference>
<dbReference type="InterPro" id="IPR003694">
    <property type="entry name" value="NAD_synthase"/>
</dbReference>
<dbReference type="EC" id="6.3.5.1" evidence="7 8"/>
<dbReference type="GO" id="GO:0009435">
    <property type="term" value="P:NAD+ biosynthetic process"/>
    <property type="evidence" value="ECO:0007669"/>
    <property type="project" value="UniProtKB-UniRule"/>
</dbReference>
<dbReference type="AlphaFoldDB" id="A0A6M5YKB3"/>
<keyword evidence="10" id="KW-0315">Glutamine amidotransferase</keyword>
<keyword evidence="5 7" id="KW-0067">ATP-binding</keyword>
<dbReference type="CDD" id="cd07570">
    <property type="entry name" value="GAT_Gln-NAD-synth"/>
    <property type="match status" value="1"/>
</dbReference>
<evidence type="ECO:0000256" key="1">
    <source>
        <dbReference type="ARBA" id="ARBA00005188"/>
    </source>
</evidence>
<comment type="catalytic activity">
    <reaction evidence="7 8">
        <text>deamido-NAD(+) + L-glutamine + ATP + H2O = L-glutamate + AMP + diphosphate + NAD(+) + H(+)</text>
        <dbReference type="Rhea" id="RHEA:24384"/>
        <dbReference type="ChEBI" id="CHEBI:15377"/>
        <dbReference type="ChEBI" id="CHEBI:15378"/>
        <dbReference type="ChEBI" id="CHEBI:29985"/>
        <dbReference type="ChEBI" id="CHEBI:30616"/>
        <dbReference type="ChEBI" id="CHEBI:33019"/>
        <dbReference type="ChEBI" id="CHEBI:57540"/>
        <dbReference type="ChEBI" id="CHEBI:58359"/>
        <dbReference type="ChEBI" id="CHEBI:58437"/>
        <dbReference type="ChEBI" id="CHEBI:456215"/>
        <dbReference type="EC" id="6.3.5.1"/>
    </reaction>
</comment>
<feature type="domain" description="CN hydrolase" evidence="9">
    <location>
        <begin position="7"/>
        <end position="273"/>
    </location>
</feature>
<dbReference type="UniPathway" id="UPA00253">
    <property type="reaction ID" value="UER00334"/>
</dbReference>
<evidence type="ECO:0000259" key="9">
    <source>
        <dbReference type="PROSITE" id="PS50263"/>
    </source>
</evidence>
<dbReference type="InterPro" id="IPR041856">
    <property type="entry name" value="NAD+_synth_C"/>
</dbReference>
<feature type="active site" description="Proton acceptor; for glutaminase activity" evidence="7">
    <location>
        <position position="47"/>
    </location>
</feature>
<evidence type="ECO:0000256" key="7">
    <source>
        <dbReference type="HAMAP-Rule" id="MF_02090"/>
    </source>
</evidence>
<gene>
    <name evidence="7" type="primary">nadE</name>
    <name evidence="10" type="ORF">FTUN_1234</name>
</gene>
<dbReference type="Gene3D" id="3.40.50.620">
    <property type="entry name" value="HUPs"/>
    <property type="match status" value="1"/>
</dbReference>
<dbReference type="EMBL" id="CP053452">
    <property type="protein sequence ID" value="QJW93723.1"/>
    <property type="molecule type" value="Genomic_DNA"/>
</dbReference>
<feature type="binding site" evidence="7">
    <location>
        <position position="206"/>
    </location>
    <ligand>
        <name>L-glutamine</name>
        <dbReference type="ChEBI" id="CHEBI:58359"/>
    </ligand>
</feature>
<feature type="active site" description="For glutaminase activity" evidence="7">
    <location>
        <position position="117"/>
    </location>
</feature>
<dbReference type="GO" id="GO:0004359">
    <property type="term" value="F:glutaminase activity"/>
    <property type="evidence" value="ECO:0007669"/>
    <property type="project" value="InterPro"/>
</dbReference>
<feature type="binding site" evidence="7">
    <location>
        <position position="491"/>
    </location>
    <ligand>
        <name>ATP</name>
        <dbReference type="ChEBI" id="CHEBI:30616"/>
    </ligand>
</feature>
<feature type="binding site" evidence="7">
    <location>
        <position position="496"/>
    </location>
    <ligand>
        <name>deamido-NAD(+)</name>
        <dbReference type="ChEBI" id="CHEBI:58437"/>
        <note>ligand shared between two neighboring subunits</note>
    </ligand>
</feature>
<evidence type="ECO:0000256" key="6">
    <source>
        <dbReference type="ARBA" id="ARBA00023027"/>
    </source>
</evidence>
<dbReference type="InterPro" id="IPR036526">
    <property type="entry name" value="C-N_Hydrolase_sf"/>
</dbReference>
<feature type="binding site" evidence="7">
    <location>
        <position position="123"/>
    </location>
    <ligand>
        <name>L-glutamine</name>
        <dbReference type="ChEBI" id="CHEBI:58359"/>
    </ligand>
</feature>
<evidence type="ECO:0000313" key="11">
    <source>
        <dbReference type="Proteomes" id="UP000503447"/>
    </source>
</evidence>
<sequence length="670" mass="73062">MNTHGFLRVAAACPELRVADCPFNADRTLALMARAEGQGVNLLVFPECGLTGYTCGDLFHLQPLQRAAEAALEKVVTQGEKVFRGVAVVGLPLAIEGQLFNCAAVVHGGKVLGIVPKTYLPNYKEFYDARYFCPADNANFSAAACAGQSVPFGTNLLFDCRTMSGFTFGVEICEDLWMPVPPSSLQAVMGATVFVNLSASNEVIGKAGYRRQLVSSQSARCIGGYVYASCGDGESTTDIVFGGHCLVAENGVVLAESERFGHGQQLLVTDLDLDRLLHDRVQTNTFHDANRVSDLGLAKYRSLSFDLEATPRAPDLLRRVDPHPFVPSDPATRDDRCRDIFQTQVTALGRRLSHVGTPPVSIGVSGGLDSTLALLVLCKTLDALCITRDQVRALTMPGFGTTNHTRANAADLARALNVTLREVDIRAMCLDQMRALGHAPFGIRLEGESVDSLCDKLRRLAPDDLSDLTFENTQARVRTALLMNSGFVIGTGDLSELAVGWCTYNADHMSMYNPNVGIPKTLVKFLVKWAAENEFDGAARRTLLTIANTEFSPELLPTDAAGGITQATEASVGPYELVDFFLYHFLRFGAAPEKILFLAERAPFDKQYTPDELRRWLRVFLRRFFANQFKRSCLPDGPKVGSVSVSPRGDWRMPSDAAARVWLDALEGGE</sequence>